<dbReference type="SMART" id="SM00895">
    <property type="entry name" value="FCD"/>
    <property type="match status" value="1"/>
</dbReference>
<dbReference type="PANTHER" id="PTHR43537:SF5">
    <property type="entry name" value="UXU OPERON TRANSCRIPTIONAL REGULATOR"/>
    <property type="match status" value="1"/>
</dbReference>
<dbReference type="Proteomes" id="UP000197032">
    <property type="component" value="Unassembled WGS sequence"/>
</dbReference>
<dbReference type="Pfam" id="PF08461">
    <property type="entry name" value="WHD_RNase_R"/>
    <property type="match status" value="1"/>
</dbReference>
<protein>
    <submittedName>
        <fullName evidence="5">GntR family transcriptional regulator</fullName>
    </submittedName>
</protein>
<evidence type="ECO:0000256" key="3">
    <source>
        <dbReference type="ARBA" id="ARBA00023163"/>
    </source>
</evidence>
<dbReference type="PANTHER" id="PTHR43537">
    <property type="entry name" value="TRANSCRIPTIONAL REGULATOR, GNTR FAMILY"/>
    <property type="match status" value="1"/>
</dbReference>
<feature type="domain" description="GntR C-terminal" evidence="4">
    <location>
        <begin position="105"/>
        <end position="227"/>
    </location>
</feature>
<keyword evidence="2" id="KW-0238">DNA-binding</keyword>
<accession>A0A1Z5HRX7</accession>
<evidence type="ECO:0000259" key="4">
    <source>
        <dbReference type="SMART" id="SM00895"/>
    </source>
</evidence>
<reference evidence="6" key="1">
    <citation type="journal article" date="2017" name="Appl. Environ. Microbiol.">
        <title>Genomic analysis of Calderihabitans maritimus KKC1, a thermophilic hydrogenogenic carboxydotrophic bacterium isolated from marine sediment.</title>
        <authorList>
            <person name="Omae K."/>
            <person name="Yoneda Y."/>
            <person name="Fukuyama Y."/>
            <person name="Yoshida T."/>
            <person name="Sako Y."/>
        </authorList>
    </citation>
    <scope>NUCLEOTIDE SEQUENCE [LARGE SCALE GENOMIC DNA]</scope>
    <source>
        <strain evidence="6">KKC1</strain>
    </source>
</reference>
<evidence type="ECO:0000256" key="2">
    <source>
        <dbReference type="ARBA" id="ARBA00023125"/>
    </source>
</evidence>
<dbReference type="InterPro" id="IPR011711">
    <property type="entry name" value="GntR_C"/>
</dbReference>
<evidence type="ECO:0000256" key="1">
    <source>
        <dbReference type="ARBA" id="ARBA00023015"/>
    </source>
</evidence>
<dbReference type="SUPFAM" id="SSF48008">
    <property type="entry name" value="GntR ligand-binding domain-like"/>
    <property type="match status" value="1"/>
</dbReference>
<dbReference type="Pfam" id="PF07729">
    <property type="entry name" value="FCD"/>
    <property type="match status" value="1"/>
</dbReference>
<dbReference type="InterPro" id="IPR008920">
    <property type="entry name" value="TF_FadR/GntR_C"/>
</dbReference>
<dbReference type="InterPro" id="IPR013668">
    <property type="entry name" value="RNase_R_HTH_12"/>
</dbReference>
<gene>
    <name evidence="5" type="ORF">KKC1_14390</name>
</gene>
<name>A0A1Z5HRX7_9FIRM</name>
<dbReference type="EMBL" id="BDGJ01000065">
    <property type="protein sequence ID" value="GAW92283.1"/>
    <property type="molecule type" value="Genomic_DNA"/>
</dbReference>
<proteinExistence type="predicted"/>
<evidence type="ECO:0000313" key="5">
    <source>
        <dbReference type="EMBL" id="GAW92283.1"/>
    </source>
</evidence>
<keyword evidence="1" id="KW-0805">Transcription regulation</keyword>
<keyword evidence="6" id="KW-1185">Reference proteome</keyword>
<comment type="caution">
    <text evidence="5">The sequence shown here is derived from an EMBL/GenBank/DDBJ whole genome shotgun (WGS) entry which is preliminary data.</text>
</comment>
<dbReference type="Gene3D" id="1.20.120.530">
    <property type="entry name" value="GntR ligand-binding domain-like"/>
    <property type="match status" value="1"/>
</dbReference>
<dbReference type="AlphaFoldDB" id="A0A1Z5HRX7"/>
<dbReference type="RefSeq" id="WP_088553674.1">
    <property type="nucleotide sequence ID" value="NZ_BDGJ01000065.1"/>
</dbReference>
<evidence type="ECO:0000313" key="6">
    <source>
        <dbReference type="Proteomes" id="UP000197032"/>
    </source>
</evidence>
<dbReference type="OrthoDB" id="9799482at2"/>
<dbReference type="GO" id="GO:0003677">
    <property type="term" value="F:DNA binding"/>
    <property type="evidence" value="ECO:0007669"/>
    <property type="project" value="UniProtKB-KW"/>
</dbReference>
<organism evidence="5 6">
    <name type="scientific">Calderihabitans maritimus</name>
    <dbReference type="NCBI Taxonomy" id="1246530"/>
    <lineage>
        <taxon>Bacteria</taxon>
        <taxon>Bacillati</taxon>
        <taxon>Bacillota</taxon>
        <taxon>Clostridia</taxon>
        <taxon>Neomoorellales</taxon>
        <taxon>Calderihabitantaceae</taxon>
        <taxon>Calderihabitans</taxon>
    </lineage>
</organism>
<sequence>MLSERRQLEMKILSIIHDGREPVGSGTISEQLRQAGIKVSEATVGRVLRGLDAQGYTERVGYQGRIITARGLEQLAELRREKEKLSYGFELIKLVHSTSKENLIDLLVARRAIEGETAYLAALNATEKEILQLHEILERQRSHYRFGIGGAEEDLKFHGLIAEMGRNKVLQAALKLIRQDGQLGPVLEYIRKEVHSSIVVDHERIAQAIADRKAEEARAAMVTHIENLMADVEKYWDQVIKKNKTG</sequence>
<keyword evidence="3" id="KW-0804">Transcription</keyword>